<sequence length="59" mass="6692">YGLTVQRTTILILQGRRVTWSCMEGPPLNAYPKICSPNTKLVVCLNFRLTSIRQLISIN</sequence>
<dbReference type="Proteomes" id="UP000752696">
    <property type="component" value="Unassembled WGS sequence"/>
</dbReference>
<protein>
    <submittedName>
        <fullName evidence="1">Uncharacterized protein</fullName>
    </submittedName>
</protein>
<evidence type="ECO:0000313" key="1">
    <source>
        <dbReference type="EMBL" id="CAD1475123.1"/>
    </source>
</evidence>
<proteinExistence type="predicted"/>
<gene>
    <name evidence="1" type="ORF">MHI_LOCUS521347</name>
</gene>
<name>A0A6V7HAL2_9HYME</name>
<organism evidence="1 2">
    <name type="scientific">Heterotrigona itama</name>
    <dbReference type="NCBI Taxonomy" id="395501"/>
    <lineage>
        <taxon>Eukaryota</taxon>
        <taxon>Metazoa</taxon>
        <taxon>Ecdysozoa</taxon>
        <taxon>Arthropoda</taxon>
        <taxon>Hexapoda</taxon>
        <taxon>Insecta</taxon>
        <taxon>Pterygota</taxon>
        <taxon>Neoptera</taxon>
        <taxon>Endopterygota</taxon>
        <taxon>Hymenoptera</taxon>
        <taxon>Apocrita</taxon>
        <taxon>Aculeata</taxon>
        <taxon>Apoidea</taxon>
        <taxon>Anthophila</taxon>
        <taxon>Apidae</taxon>
        <taxon>Heterotrigona</taxon>
    </lineage>
</organism>
<keyword evidence="2" id="KW-1185">Reference proteome</keyword>
<comment type="caution">
    <text evidence="1">The sequence shown here is derived from an EMBL/GenBank/DDBJ whole genome shotgun (WGS) entry which is preliminary data.</text>
</comment>
<feature type="non-terminal residue" evidence="1">
    <location>
        <position position="1"/>
    </location>
</feature>
<dbReference type="AlphaFoldDB" id="A0A6V7HAL2"/>
<dbReference type="EMBL" id="CAJDYZ010008202">
    <property type="protein sequence ID" value="CAD1475123.1"/>
    <property type="molecule type" value="Genomic_DNA"/>
</dbReference>
<evidence type="ECO:0000313" key="2">
    <source>
        <dbReference type="Proteomes" id="UP000752696"/>
    </source>
</evidence>
<reference evidence="1" key="1">
    <citation type="submission" date="2020-07" db="EMBL/GenBank/DDBJ databases">
        <authorList>
            <person name="Nazaruddin N."/>
        </authorList>
    </citation>
    <scope>NUCLEOTIDE SEQUENCE</scope>
</reference>
<accession>A0A6V7HAL2</accession>